<name>A0A845BC24_9PROT</name>
<proteinExistence type="predicted"/>
<sequence length="352" mass="36931">MTRKPQAPRRRGFRPGRLLLGLALLLALLGAGHAVLWRLVADRLEQGFQRWATLRRAQGWQVAHAPPQRGGWPLSASLTLPDLRLAAPPDGPFGRLAWQATGVRLRLLPSDLRTLLVDARGPQRLIADSRELPFVADRLTATLPLADDVPPDTVRIMAHQLRLGPAAGAVTVAELAAELRGAGNPADDAALTLALTLGGITLPWALPLGRQVEAASMEAALAGPLPGGRAPARRATTWRDAGGTLELRALTLRWGDVAASAAATLALDAGLQPTGAGTLRVAGAAQGLDALAEAGLLPARTANLARSLVPLMARPDPAGGPPQIEVPLTLEDRTLAAARIPVLRLPAIDWGR</sequence>
<gene>
    <name evidence="1" type="ORF">E0493_09820</name>
</gene>
<dbReference type="InterPro" id="IPR018666">
    <property type="entry name" value="DUF2125"/>
</dbReference>
<keyword evidence="2" id="KW-1185">Reference proteome</keyword>
<reference evidence="1 2" key="1">
    <citation type="submission" date="2019-03" db="EMBL/GenBank/DDBJ databases">
        <title>Roseomonas sp. a novel Roseomonas species isolated from Sea whip Gorgonian.</title>
        <authorList>
            <person name="Li F."/>
            <person name="Pan X."/>
            <person name="Huang S."/>
            <person name="Li Z."/>
            <person name="Meng B."/>
        </authorList>
    </citation>
    <scope>NUCLEOTIDE SEQUENCE [LARGE SCALE GENOMIC DNA]</scope>
    <source>
        <strain evidence="1 2">M0104</strain>
    </source>
</reference>
<evidence type="ECO:0000313" key="2">
    <source>
        <dbReference type="Proteomes" id="UP000460715"/>
    </source>
</evidence>
<evidence type="ECO:0000313" key="1">
    <source>
        <dbReference type="EMBL" id="MXP63644.1"/>
    </source>
</evidence>
<dbReference type="Proteomes" id="UP000460715">
    <property type="component" value="Unassembled WGS sequence"/>
</dbReference>
<accession>A0A845BC24</accession>
<organism evidence="1 2">
    <name type="scientific">Teichococcus coralli</name>
    <dbReference type="NCBI Taxonomy" id="2545983"/>
    <lineage>
        <taxon>Bacteria</taxon>
        <taxon>Pseudomonadati</taxon>
        <taxon>Pseudomonadota</taxon>
        <taxon>Alphaproteobacteria</taxon>
        <taxon>Acetobacterales</taxon>
        <taxon>Roseomonadaceae</taxon>
        <taxon>Roseomonas</taxon>
    </lineage>
</organism>
<dbReference type="AlphaFoldDB" id="A0A845BC24"/>
<protein>
    <submittedName>
        <fullName evidence="1">DUF2125 domain-containing protein</fullName>
    </submittedName>
</protein>
<dbReference type="Pfam" id="PF09898">
    <property type="entry name" value="DUF2125"/>
    <property type="match status" value="1"/>
</dbReference>
<dbReference type="EMBL" id="SNVJ01000007">
    <property type="protein sequence ID" value="MXP63644.1"/>
    <property type="molecule type" value="Genomic_DNA"/>
</dbReference>
<comment type="caution">
    <text evidence="1">The sequence shown here is derived from an EMBL/GenBank/DDBJ whole genome shotgun (WGS) entry which is preliminary data.</text>
</comment>